<reference evidence="1" key="1">
    <citation type="submission" date="2021-10" db="EMBL/GenBank/DDBJ databases">
        <title>Tropical sea cucumber genome reveals ecological adaptation and Cuvierian tubules defense mechanism.</title>
        <authorList>
            <person name="Chen T."/>
        </authorList>
    </citation>
    <scope>NUCLEOTIDE SEQUENCE</scope>
    <source>
        <strain evidence="1">Nanhai2018</strain>
        <tissue evidence="1">Muscle</tissue>
    </source>
</reference>
<name>A0A9Q1CLK1_HOLLE</name>
<protein>
    <submittedName>
        <fullName evidence="1">Uncharacterized protein</fullName>
    </submittedName>
</protein>
<dbReference type="PROSITE" id="PS51257">
    <property type="entry name" value="PROKAR_LIPOPROTEIN"/>
    <property type="match status" value="1"/>
</dbReference>
<dbReference type="EMBL" id="JAIZAY010000002">
    <property type="protein sequence ID" value="KAJ8047822.1"/>
    <property type="molecule type" value="Genomic_DNA"/>
</dbReference>
<comment type="caution">
    <text evidence="1">The sequence shown here is derived from an EMBL/GenBank/DDBJ whole genome shotgun (WGS) entry which is preliminary data.</text>
</comment>
<gene>
    <name evidence="1" type="ORF">HOLleu_06929</name>
</gene>
<sequence>MCVRASVCVCGGGVRVFVWGCVYVCMYGVWMFGCIDVWMDGWMDGWVDEWVDEWVGGWMDGWMCVDVYVCVYACMRACVHGCTQQHVLNRTRHSRRGLRFARLS</sequence>
<dbReference type="AlphaFoldDB" id="A0A9Q1CLK1"/>
<evidence type="ECO:0000313" key="1">
    <source>
        <dbReference type="EMBL" id="KAJ8047822.1"/>
    </source>
</evidence>
<keyword evidence="2" id="KW-1185">Reference proteome</keyword>
<dbReference type="OrthoDB" id="10069898at2759"/>
<accession>A0A9Q1CLK1</accession>
<dbReference type="Proteomes" id="UP001152320">
    <property type="component" value="Chromosome 2"/>
</dbReference>
<evidence type="ECO:0000313" key="2">
    <source>
        <dbReference type="Proteomes" id="UP001152320"/>
    </source>
</evidence>
<organism evidence="1 2">
    <name type="scientific">Holothuria leucospilota</name>
    <name type="common">Black long sea cucumber</name>
    <name type="synonym">Mertensiothuria leucospilota</name>
    <dbReference type="NCBI Taxonomy" id="206669"/>
    <lineage>
        <taxon>Eukaryota</taxon>
        <taxon>Metazoa</taxon>
        <taxon>Echinodermata</taxon>
        <taxon>Eleutherozoa</taxon>
        <taxon>Echinozoa</taxon>
        <taxon>Holothuroidea</taxon>
        <taxon>Aspidochirotacea</taxon>
        <taxon>Aspidochirotida</taxon>
        <taxon>Holothuriidae</taxon>
        <taxon>Holothuria</taxon>
    </lineage>
</organism>
<proteinExistence type="predicted"/>